<comment type="caution">
    <text evidence="4">The sequence shown here is derived from an EMBL/GenBank/DDBJ whole genome shotgun (WGS) entry which is preliminary data.</text>
</comment>
<dbReference type="EMBL" id="JAGFBS010000040">
    <property type="protein sequence ID" value="KAG6371113.1"/>
    <property type="molecule type" value="Genomic_DNA"/>
</dbReference>
<dbReference type="Proteomes" id="UP000683000">
    <property type="component" value="Unassembled WGS sequence"/>
</dbReference>
<name>A0A8I2YGL7_9AGAM</name>
<accession>A0A8I2YGL7</accession>
<dbReference type="PROSITE" id="PS00455">
    <property type="entry name" value="AMP_BINDING"/>
    <property type="match status" value="1"/>
</dbReference>
<dbReference type="Gene3D" id="3.40.50.12780">
    <property type="entry name" value="N-terminal domain of ligase-like"/>
    <property type="match status" value="1"/>
</dbReference>
<dbReference type="InterPro" id="IPR042099">
    <property type="entry name" value="ANL_N_sf"/>
</dbReference>
<dbReference type="AlphaFoldDB" id="A0A8I2YGL7"/>
<evidence type="ECO:0000256" key="1">
    <source>
        <dbReference type="ARBA" id="ARBA00022450"/>
    </source>
</evidence>
<dbReference type="PANTHER" id="PTHR43439:SF2">
    <property type="entry name" value="ENZYME, PUTATIVE (JCVI)-RELATED"/>
    <property type="match status" value="1"/>
</dbReference>
<dbReference type="SUPFAM" id="SSF56801">
    <property type="entry name" value="Acetyl-CoA synthetase-like"/>
    <property type="match status" value="1"/>
</dbReference>
<keyword evidence="5" id="KW-1185">Reference proteome</keyword>
<evidence type="ECO:0000259" key="3">
    <source>
        <dbReference type="SMART" id="SM00823"/>
    </source>
</evidence>
<dbReference type="SUPFAM" id="SSF51735">
    <property type="entry name" value="NAD(P)-binding Rossmann-fold domains"/>
    <property type="match status" value="1"/>
</dbReference>
<organism evidence="4 5">
    <name type="scientific">Boletus reticuloceps</name>
    <dbReference type="NCBI Taxonomy" id="495285"/>
    <lineage>
        <taxon>Eukaryota</taxon>
        <taxon>Fungi</taxon>
        <taxon>Dikarya</taxon>
        <taxon>Basidiomycota</taxon>
        <taxon>Agaricomycotina</taxon>
        <taxon>Agaricomycetes</taxon>
        <taxon>Agaricomycetidae</taxon>
        <taxon>Boletales</taxon>
        <taxon>Boletineae</taxon>
        <taxon>Boletaceae</taxon>
        <taxon>Boletoideae</taxon>
        <taxon>Boletus</taxon>
    </lineage>
</organism>
<dbReference type="Gene3D" id="3.40.50.720">
    <property type="entry name" value="NAD(P)-binding Rossmann-like Domain"/>
    <property type="match status" value="1"/>
</dbReference>
<dbReference type="SMART" id="SM00823">
    <property type="entry name" value="PKS_PP"/>
    <property type="match status" value="1"/>
</dbReference>
<reference evidence="4" key="1">
    <citation type="submission" date="2021-03" db="EMBL/GenBank/DDBJ databases">
        <title>Evolutionary innovations through gain and loss of genes in the ectomycorrhizal Boletales.</title>
        <authorList>
            <person name="Wu G."/>
            <person name="Miyauchi S."/>
            <person name="Morin E."/>
            <person name="Yang Z.-L."/>
            <person name="Xu J."/>
            <person name="Martin F.M."/>
        </authorList>
    </citation>
    <scope>NUCLEOTIDE SEQUENCE</scope>
    <source>
        <strain evidence="4">BR01</strain>
    </source>
</reference>
<dbReference type="InterPro" id="IPR013120">
    <property type="entry name" value="FAR_NAD-bd"/>
</dbReference>
<dbReference type="InterPro" id="IPR020806">
    <property type="entry name" value="PKS_PP-bd"/>
</dbReference>
<dbReference type="SUPFAM" id="SSF47336">
    <property type="entry name" value="ACP-like"/>
    <property type="match status" value="1"/>
</dbReference>
<dbReference type="InterPro" id="IPR036736">
    <property type="entry name" value="ACP-like_sf"/>
</dbReference>
<dbReference type="GO" id="GO:0031177">
    <property type="term" value="F:phosphopantetheine binding"/>
    <property type="evidence" value="ECO:0007669"/>
    <property type="project" value="InterPro"/>
</dbReference>
<dbReference type="Pfam" id="PF23562">
    <property type="entry name" value="AMP-binding_C_3"/>
    <property type="match status" value="1"/>
</dbReference>
<dbReference type="PANTHER" id="PTHR43439">
    <property type="entry name" value="PHENYLACETATE-COENZYME A LIGASE"/>
    <property type="match status" value="1"/>
</dbReference>
<proteinExistence type="predicted"/>
<dbReference type="InterPro" id="IPR020845">
    <property type="entry name" value="AMP-binding_CS"/>
</dbReference>
<dbReference type="OrthoDB" id="429813at2759"/>
<evidence type="ECO:0000313" key="4">
    <source>
        <dbReference type="EMBL" id="KAG6371113.1"/>
    </source>
</evidence>
<keyword evidence="2" id="KW-0597">Phosphoprotein</keyword>
<protein>
    <submittedName>
        <fullName evidence="4">Acetyl-CoA synthetase-like protein</fullName>
    </submittedName>
</protein>
<dbReference type="Pfam" id="PF00501">
    <property type="entry name" value="AMP-binding"/>
    <property type="match status" value="1"/>
</dbReference>
<keyword evidence="1" id="KW-0596">Phosphopantetheine</keyword>
<dbReference type="InterPro" id="IPR000873">
    <property type="entry name" value="AMP-dep_synth/lig_dom"/>
</dbReference>
<evidence type="ECO:0000313" key="5">
    <source>
        <dbReference type="Proteomes" id="UP000683000"/>
    </source>
</evidence>
<feature type="domain" description="Polyketide synthase-like phosphopantetheine-binding" evidence="3">
    <location>
        <begin position="580"/>
        <end position="660"/>
    </location>
</feature>
<sequence length="1092" mass="118962">MVSTALKFPPLDHSLLLPDLINFHMERNPSYPVFVYADENAPNTLTEIPLLEFGRAAHRVAHALRPSRQGSDGEVVMIIANTDIILYHAVVTGLFIAGCVPFPVSPRNSAAAVVNMMKKTNCSRIVTLGHAHKVLIDGIRNETEGKESTVHELPAFHYVFPKLGQEVAADSFVPYPPSLKRPDLDSPAIYMHSSGSTGFPKAIPHSHRLQIQWMAQTAFSAYTALPAPRRVGAMALPPFHVFGIVIELYVPIAHLVTTVVYPPRTYNDPLAQPVIPTSENMIEQLEKIECNMVMTVPTFLEQMAESGQAIEVLKKIDTVTFGGGPLPAKVGQKLWAAGVQVSSGYGGTEFGVPTMMADKQDIADGDWMWMRFAEDHHLRWVPQGDDTYELHILSTDKHQMAIENIPDVKGYATSDVFVKHPTKDMWKIVGRADDVIILASGEKTVPAPMEGVIGSSSLVQGIVMFGRERNQVGVLIEPRPEHALDVNDEKAVAEFRNQIWPAIEEANKSSPAFSRIFKELILITSQDKPMSRTPKGTVQRKATLNVYEAEINALYDTVEASGEAPGGSAGPSAWTSEALEEWLLEHARTISPSGSVNPSADLFAQGFDSLSVTYLRNRILGALRKSPDPEIKKAASHIPPNVIFENPTIQLLSARITALVTGDGAGQGVNFIEQHKQAIQAMIEKYSVGLDGPVNGVLPGNQLTEPAVVLLTGSTGGLGSFLLSELLKSPAVQRVYAFNRPSSTKSIVERQKFAFEDKGLQIDLLESNKLIYVEADASQQKCGLSSAQYEEIRNSVTVIIHNAWRLDFNLAISSFEDSIRASRNLIDLCLGSPQEQNIRFLFTSSIGSAQGWDNLKGPFPEEVQLDPSVAVGAGYGEGKYTTERMIVRSGIHATSLRIGQIAGGHGGSWATTDWFPIIVKSSIALGALPEAAGGVSWLREEEVASAIMETAFSKETPPPALNIVNPRSAPWAQIIAFVQRSIIKRKALMGEDVLSIVPFGEWFSLLERKAENASEDDLVKIPAIKLLEFFRALSRGDEAIRNMGVGATEAAGMTNFGTVKVRAVSATMANMQAIGEVEADAWVGYWIAKGAF</sequence>
<dbReference type="InterPro" id="IPR051414">
    <property type="entry name" value="Adenylate-forming_Reductase"/>
</dbReference>
<dbReference type="Gene3D" id="1.10.1200.10">
    <property type="entry name" value="ACP-like"/>
    <property type="match status" value="1"/>
</dbReference>
<dbReference type="InterPro" id="IPR036291">
    <property type="entry name" value="NAD(P)-bd_dom_sf"/>
</dbReference>
<gene>
    <name evidence="4" type="ORF">JVT61DRAFT_10655</name>
</gene>
<evidence type="ECO:0000256" key="2">
    <source>
        <dbReference type="ARBA" id="ARBA00022553"/>
    </source>
</evidence>
<dbReference type="Pfam" id="PF07993">
    <property type="entry name" value="NAD_binding_4"/>
    <property type="match status" value="1"/>
</dbReference>